<protein>
    <submittedName>
        <fullName evidence="1">Uncharacterized protein</fullName>
    </submittedName>
</protein>
<dbReference type="AlphaFoldDB" id="A0A645H5L0"/>
<proteinExistence type="predicted"/>
<evidence type="ECO:0000313" key="1">
    <source>
        <dbReference type="EMBL" id="MPN31123.1"/>
    </source>
</evidence>
<gene>
    <name evidence="1" type="ORF">SDC9_178597</name>
</gene>
<accession>A0A645H5L0</accession>
<organism evidence="1">
    <name type="scientific">bioreactor metagenome</name>
    <dbReference type="NCBI Taxonomy" id="1076179"/>
    <lineage>
        <taxon>unclassified sequences</taxon>
        <taxon>metagenomes</taxon>
        <taxon>ecological metagenomes</taxon>
    </lineage>
</organism>
<reference evidence="1" key="1">
    <citation type="submission" date="2019-08" db="EMBL/GenBank/DDBJ databases">
        <authorList>
            <person name="Kucharzyk K."/>
            <person name="Murdoch R.W."/>
            <person name="Higgins S."/>
            <person name="Loffler F."/>
        </authorList>
    </citation>
    <scope>NUCLEOTIDE SEQUENCE</scope>
</reference>
<sequence length="146" mass="16532">MASILPVYPAKNCATNLVWFCRTPGCITTRLWPTLPMDVKEPARKKWSPPPKPLLPITLFAPYPMATKPCSTKKAPTFLKGKNSCSPLPVLLSATRRFSFWTRRPVRSIPVPSYSFKARWVACCKIAPALSLPTACRRLKMPIRFW</sequence>
<dbReference type="EMBL" id="VSSQ01082527">
    <property type="protein sequence ID" value="MPN31123.1"/>
    <property type="molecule type" value="Genomic_DNA"/>
</dbReference>
<name>A0A645H5L0_9ZZZZ</name>
<comment type="caution">
    <text evidence="1">The sequence shown here is derived from an EMBL/GenBank/DDBJ whole genome shotgun (WGS) entry which is preliminary data.</text>
</comment>